<keyword evidence="4" id="KW-0809">Transit peptide</keyword>
<comment type="subcellular location">
    <subcellularLocation>
        <location evidence="1 6">Mitochondrion</location>
    </subcellularLocation>
</comment>
<feature type="region of interest" description="Disordered" evidence="7">
    <location>
        <begin position="32"/>
        <end position="67"/>
    </location>
</feature>
<evidence type="ECO:0000256" key="4">
    <source>
        <dbReference type="ARBA" id="ARBA00022946"/>
    </source>
</evidence>
<evidence type="ECO:0000256" key="7">
    <source>
        <dbReference type="SAM" id="MobiDB-lite"/>
    </source>
</evidence>
<feature type="region of interest" description="Disordered" evidence="7">
    <location>
        <begin position="447"/>
        <end position="478"/>
    </location>
</feature>
<dbReference type="HOGENOM" id="CLU_040665_0_0_1"/>
<evidence type="ECO:0000313" key="9">
    <source>
        <dbReference type="Proteomes" id="UP000005018"/>
    </source>
</evidence>
<gene>
    <name evidence="8" type="ORF">CORT_0B03360</name>
</gene>
<dbReference type="KEGG" id="cot:CORT_0B03360"/>
<dbReference type="Proteomes" id="UP000005018">
    <property type="component" value="Chromosome 2"/>
</dbReference>
<dbReference type="PANTHER" id="PTHR36959">
    <property type="entry name" value="ALTERED INHERITANCE OF MITOCHONDRIA PROTEIN 24, MITOCHONDRIAL"/>
    <property type="match status" value="1"/>
</dbReference>
<evidence type="ECO:0000256" key="1">
    <source>
        <dbReference type="ARBA" id="ARBA00004173"/>
    </source>
</evidence>
<evidence type="ECO:0000256" key="3">
    <source>
        <dbReference type="ARBA" id="ARBA00013287"/>
    </source>
</evidence>
<feature type="compositionally biased region" description="Polar residues" evidence="7">
    <location>
        <begin position="50"/>
        <end position="62"/>
    </location>
</feature>
<dbReference type="GO" id="GO:0005743">
    <property type="term" value="C:mitochondrial inner membrane"/>
    <property type="evidence" value="ECO:0007669"/>
    <property type="project" value="TreeGrafter"/>
</dbReference>
<dbReference type="OrthoDB" id="5295771at2759"/>
<dbReference type="AlphaFoldDB" id="H8X105"/>
<evidence type="ECO:0000313" key="8">
    <source>
        <dbReference type="EMBL" id="CCG22044.1"/>
    </source>
</evidence>
<comment type="similarity">
    <text evidence="2 6">Belongs to the AIM24 family.</text>
</comment>
<dbReference type="eggNOG" id="ENOG502RXC5">
    <property type="taxonomic scope" value="Eukaryota"/>
</dbReference>
<sequence>MVRGMASSWRHPTLSSTVPQLSTIATRRHISINHKSIPQDSTSSSQSPDETNALNKTITDSENIGGRVTQLKPYQTLETAKLETLGTPPTILSIHSPPSVPIYLRRGSLLSIYGLKSSNNNNTNSSSSSSSNTPATGSVNIDDGPIIRNTIEYPHWWKQLILTGKFQSFQKLISTIPISLLISSHNKSSAKATTDSSFVNLVLDGSNDWAILNKDAIQVYTGNSLSISVHSIPRYISKKLTKQLGTATTSDTATSGTRGLGSVFGLGKGTARVETGLRGLWNRGYTLLSGRGQVGLVGNGGIYQLDVGEQEEVLINKRAILAITVNGPFDLENCVIKDTSTVSSQQSLPPSSSSSLQLNAKSKKQVTNKAIAHPQSPPTSSTIAYHQLKHYWSRASQWTKSLIKYLYQTYHNLQTKWTTYTLGTSDFVKIIGPRNILIQSSYNIPKQRQQIQQKSQSHSLSNSHSDSVTPFTDSEKNPQDYLSYVTIDPKKGAVFSNTPNFKQTVDEIERKSN</sequence>
<proteinExistence type="inferred from homology"/>
<reference evidence="8 9" key="1">
    <citation type="journal article" date="2012" name="PLoS ONE">
        <title>Sequence and analysis of the genome of the pathogenic yeast Candida orthopsilosis.</title>
        <authorList>
            <person name="Riccombeni A."/>
            <person name="Vidanes G."/>
            <person name="Proux-Wera E."/>
            <person name="Wolfe K.H."/>
            <person name="Butler G."/>
        </authorList>
    </citation>
    <scope>NUCLEOTIDE SEQUENCE [LARGE SCALE GENOMIC DNA]</scope>
    <source>
        <strain evidence="8 9">Co 90-125</strain>
    </source>
</reference>
<evidence type="ECO:0000256" key="5">
    <source>
        <dbReference type="ARBA" id="ARBA00023128"/>
    </source>
</evidence>
<keyword evidence="5 6" id="KW-0496">Mitochondrion</keyword>
<organism evidence="8 9">
    <name type="scientific">Candida orthopsilosis (strain 90-125)</name>
    <name type="common">Yeast</name>
    <dbReference type="NCBI Taxonomy" id="1136231"/>
    <lineage>
        <taxon>Eukaryota</taxon>
        <taxon>Fungi</taxon>
        <taxon>Dikarya</taxon>
        <taxon>Ascomycota</taxon>
        <taxon>Saccharomycotina</taxon>
        <taxon>Pichiomycetes</taxon>
        <taxon>Debaryomycetaceae</taxon>
        <taxon>Candida/Lodderomyces clade</taxon>
        <taxon>Candida</taxon>
    </lineage>
</organism>
<dbReference type="GeneID" id="14538659"/>
<dbReference type="InterPro" id="IPR002838">
    <property type="entry name" value="AIM24"/>
</dbReference>
<evidence type="ECO:0000256" key="2">
    <source>
        <dbReference type="ARBA" id="ARBA00009322"/>
    </source>
</evidence>
<dbReference type="InterPro" id="IPR036983">
    <property type="entry name" value="AIM24_sf"/>
</dbReference>
<feature type="compositionally biased region" description="Low complexity" evidence="7">
    <location>
        <begin position="36"/>
        <end position="49"/>
    </location>
</feature>
<dbReference type="EMBL" id="HE681720">
    <property type="protein sequence ID" value="CCG22044.1"/>
    <property type="molecule type" value="Genomic_DNA"/>
</dbReference>
<feature type="compositionally biased region" description="Low complexity" evidence="7">
    <location>
        <begin position="120"/>
        <end position="133"/>
    </location>
</feature>
<dbReference type="RefSeq" id="XP_003867482.1">
    <property type="nucleotide sequence ID" value="XM_003867434.1"/>
</dbReference>
<keyword evidence="9" id="KW-1185">Reference proteome</keyword>
<name>H8X105_CANO9</name>
<dbReference type="Gene3D" id="3.60.160.10">
    <property type="entry name" value="Mitochondrial biogenesis AIM24"/>
    <property type="match status" value="1"/>
</dbReference>
<accession>H8X105</accession>
<evidence type="ECO:0000256" key="6">
    <source>
        <dbReference type="RuleBase" id="RU363045"/>
    </source>
</evidence>
<feature type="compositionally biased region" description="Low complexity" evidence="7">
    <location>
        <begin position="447"/>
        <end position="467"/>
    </location>
</feature>
<dbReference type="PANTHER" id="PTHR36959:SF2">
    <property type="entry name" value="ALTERED INHERITANCE OF MITOCHONDRIA PROTEIN 24, MITOCHONDRIAL"/>
    <property type="match status" value="1"/>
</dbReference>
<dbReference type="Pfam" id="PF01987">
    <property type="entry name" value="AIM24"/>
    <property type="match status" value="1"/>
</dbReference>
<protein>
    <recommendedName>
        <fullName evidence="3 6">Altered inheritance of mitochondria protein 24, mitochondrial</fullName>
    </recommendedName>
</protein>
<feature type="region of interest" description="Disordered" evidence="7">
    <location>
        <begin position="120"/>
        <end position="141"/>
    </location>
</feature>
<dbReference type="GO" id="GO:0007007">
    <property type="term" value="P:inner mitochondrial membrane organization"/>
    <property type="evidence" value="ECO:0007669"/>
    <property type="project" value="TreeGrafter"/>
</dbReference>